<dbReference type="GO" id="GO:0005737">
    <property type="term" value="C:cytoplasm"/>
    <property type="evidence" value="ECO:0007669"/>
    <property type="project" value="TreeGrafter"/>
</dbReference>
<proteinExistence type="inferred from homology"/>
<evidence type="ECO:0000259" key="3">
    <source>
        <dbReference type="Pfam" id="PF00656"/>
    </source>
</evidence>
<dbReference type="PANTHER" id="PTHR48104:SF30">
    <property type="entry name" value="METACASPASE-1"/>
    <property type="match status" value="1"/>
</dbReference>
<feature type="region of interest" description="Disordered" evidence="2">
    <location>
        <begin position="311"/>
        <end position="335"/>
    </location>
</feature>
<dbReference type="Pfam" id="PF00656">
    <property type="entry name" value="Peptidase_C14"/>
    <property type="match status" value="1"/>
</dbReference>
<evidence type="ECO:0000256" key="1">
    <source>
        <dbReference type="ARBA" id="ARBA00009005"/>
    </source>
</evidence>
<dbReference type="AlphaFoldDB" id="A0AAD7JDM4"/>
<dbReference type="Proteomes" id="UP001215598">
    <property type="component" value="Unassembled WGS sequence"/>
</dbReference>
<evidence type="ECO:0000256" key="2">
    <source>
        <dbReference type="SAM" id="MobiDB-lite"/>
    </source>
</evidence>
<gene>
    <name evidence="4" type="ORF">B0H16DRAFT_1529336</name>
</gene>
<dbReference type="EMBL" id="JARKIB010000032">
    <property type="protein sequence ID" value="KAJ7762590.1"/>
    <property type="molecule type" value="Genomic_DNA"/>
</dbReference>
<reference evidence="4" key="1">
    <citation type="submission" date="2023-03" db="EMBL/GenBank/DDBJ databases">
        <title>Massive genome expansion in bonnet fungi (Mycena s.s.) driven by repeated elements and novel gene families across ecological guilds.</title>
        <authorList>
            <consortium name="Lawrence Berkeley National Laboratory"/>
            <person name="Harder C.B."/>
            <person name="Miyauchi S."/>
            <person name="Viragh M."/>
            <person name="Kuo A."/>
            <person name="Thoen E."/>
            <person name="Andreopoulos B."/>
            <person name="Lu D."/>
            <person name="Skrede I."/>
            <person name="Drula E."/>
            <person name="Henrissat B."/>
            <person name="Morin E."/>
            <person name="Kohler A."/>
            <person name="Barry K."/>
            <person name="LaButti K."/>
            <person name="Morin E."/>
            <person name="Salamov A."/>
            <person name="Lipzen A."/>
            <person name="Mereny Z."/>
            <person name="Hegedus B."/>
            <person name="Baldrian P."/>
            <person name="Stursova M."/>
            <person name="Weitz H."/>
            <person name="Taylor A."/>
            <person name="Grigoriev I.V."/>
            <person name="Nagy L.G."/>
            <person name="Martin F."/>
            <person name="Kauserud H."/>
        </authorList>
    </citation>
    <scope>NUCLEOTIDE SEQUENCE</scope>
    <source>
        <strain evidence="4">CBHHK182m</strain>
    </source>
</reference>
<protein>
    <submittedName>
        <fullName evidence="4">Caspase domain-containing protein</fullName>
    </submittedName>
</protein>
<dbReference type="InterPro" id="IPR050452">
    <property type="entry name" value="Metacaspase"/>
</dbReference>
<evidence type="ECO:0000313" key="4">
    <source>
        <dbReference type="EMBL" id="KAJ7762590.1"/>
    </source>
</evidence>
<evidence type="ECO:0000313" key="5">
    <source>
        <dbReference type="Proteomes" id="UP001215598"/>
    </source>
</evidence>
<feature type="domain" description="Peptidase C14 caspase" evidence="3">
    <location>
        <begin position="40"/>
        <end position="436"/>
    </location>
</feature>
<sequence>MPVVVGRSLSALEPLAALPPDTESLPSFPSVSSPVAIQKKALLVGICGLKTHDPEYIELKGSHNDVFSVRDLLLELYHYKAEDITILIDSPGYVEPTRDNILNAIKTLVKDAKAGDRFCFHYCGHSIQVPNRSHTEEDGMDECIIPYDGKDNIILDNELNEFLVKPLPAGAYLVAVLDACHSGTMLDLKHDKCNQVHVPWLSRSEEPRVGRRNGKMFSRSRQVTRRTTSRLLAQPAEINMNLITPSPRTTPPPPRSRRGVTCDPPVAYPPSSRTPFPPPRTALNVSHLSGSGANGLIARVRAISRVRSTPFRAANGPPAPWSDSLSRVPNESPREGENWILPEHYARPDSPISMFTCNGFCRDAKPGVADWDDANVVKADVISLASCADPETTYEDEDGKSMTAALVEILRRDLNQSVKDVLISISHSMYTNALIRHTKAKTYGERYKALVERVKHELDLLPATPTIAPSPTDTFPRRKFSRRWLEQIVTEFSRSSESEYDTSLLQNPQLASARPLDMNRQWKM</sequence>
<organism evidence="4 5">
    <name type="scientific">Mycena metata</name>
    <dbReference type="NCBI Taxonomy" id="1033252"/>
    <lineage>
        <taxon>Eukaryota</taxon>
        <taxon>Fungi</taxon>
        <taxon>Dikarya</taxon>
        <taxon>Basidiomycota</taxon>
        <taxon>Agaricomycotina</taxon>
        <taxon>Agaricomycetes</taxon>
        <taxon>Agaricomycetidae</taxon>
        <taxon>Agaricales</taxon>
        <taxon>Marasmiineae</taxon>
        <taxon>Mycenaceae</taxon>
        <taxon>Mycena</taxon>
    </lineage>
</organism>
<dbReference type="GO" id="GO:0006508">
    <property type="term" value="P:proteolysis"/>
    <property type="evidence" value="ECO:0007669"/>
    <property type="project" value="InterPro"/>
</dbReference>
<accession>A0AAD7JDM4</accession>
<comment type="similarity">
    <text evidence="1">Belongs to the peptidase C14B family.</text>
</comment>
<dbReference type="PANTHER" id="PTHR48104">
    <property type="entry name" value="METACASPASE-4"/>
    <property type="match status" value="1"/>
</dbReference>
<dbReference type="InterPro" id="IPR011600">
    <property type="entry name" value="Pept_C14_caspase"/>
</dbReference>
<feature type="region of interest" description="Disordered" evidence="2">
    <location>
        <begin position="240"/>
        <end position="279"/>
    </location>
</feature>
<dbReference type="GO" id="GO:0004197">
    <property type="term" value="F:cysteine-type endopeptidase activity"/>
    <property type="evidence" value="ECO:0007669"/>
    <property type="project" value="InterPro"/>
</dbReference>
<keyword evidence="5" id="KW-1185">Reference proteome</keyword>
<dbReference type="Gene3D" id="3.40.50.12660">
    <property type="match status" value="1"/>
</dbReference>
<name>A0AAD7JDM4_9AGAR</name>
<comment type="caution">
    <text evidence="4">The sequence shown here is derived from an EMBL/GenBank/DDBJ whole genome shotgun (WGS) entry which is preliminary data.</text>
</comment>